<keyword evidence="4" id="KW-1185">Reference proteome</keyword>
<feature type="domain" description="Anti-CBASS protein Acb1-like N-terminal" evidence="2">
    <location>
        <begin position="485"/>
        <end position="830"/>
    </location>
</feature>
<feature type="region of interest" description="Disordered" evidence="1">
    <location>
        <begin position="323"/>
        <end position="433"/>
    </location>
</feature>
<reference evidence="3" key="1">
    <citation type="journal article" date="2021" name="Front. Microbiol.">
        <title>Comprehensive Comparative Genomics and Phenotyping of Methylobacterium Species.</title>
        <authorList>
            <person name="Alessa O."/>
            <person name="Ogura Y."/>
            <person name="Fujitani Y."/>
            <person name="Takami H."/>
            <person name="Hayashi T."/>
            <person name="Sahin N."/>
            <person name="Tani A."/>
        </authorList>
    </citation>
    <scope>NUCLEOTIDE SEQUENCE</scope>
    <source>
        <strain evidence="3">KCTC 52305</strain>
    </source>
</reference>
<name>A0ABQ4R3Y0_9HYPH</name>
<feature type="compositionally biased region" description="Basic and acidic residues" evidence="1">
    <location>
        <begin position="358"/>
        <end position="367"/>
    </location>
</feature>
<feature type="compositionally biased region" description="Basic residues" evidence="1">
    <location>
        <begin position="369"/>
        <end position="378"/>
    </location>
</feature>
<dbReference type="EMBL" id="BPQH01000019">
    <property type="protein sequence ID" value="GJD52395.1"/>
    <property type="molecule type" value="Genomic_DNA"/>
</dbReference>
<evidence type="ECO:0000256" key="1">
    <source>
        <dbReference type="SAM" id="MobiDB-lite"/>
    </source>
</evidence>
<accession>A0ABQ4R3Y0</accession>
<organism evidence="3 4">
    <name type="scientific">Methylobacterium crusticola</name>
    <dbReference type="NCBI Taxonomy" id="1697972"/>
    <lineage>
        <taxon>Bacteria</taxon>
        <taxon>Pseudomonadati</taxon>
        <taxon>Pseudomonadota</taxon>
        <taxon>Alphaproteobacteria</taxon>
        <taxon>Hyphomicrobiales</taxon>
        <taxon>Methylobacteriaceae</taxon>
        <taxon>Methylobacterium</taxon>
    </lineage>
</organism>
<evidence type="ECO:0000313" key="4">
    <source>
        <dbReference type="Proteomes" id="UP001055167"/>
    </source>
</evidence>
<evidence type="ECO:0000313" key="3">
    <source>
        <dbReference type="EMBL" id="GJD52395.1"/>
    </source>
</evidence>
<reference evidence="3" key="2">
    <citation type="submission" date="2021-08" db="EMBL/GenBank/DDBJ databases">
        <authorList>
            <person name="Tani A."/>
            <person name="Ola A."/>
            <person name="Ogura Y."/>
            <person name="Katsura K."/>
            <person name="Hayashi T."/>
        </authorList>
    </citation>
    <scope>NUCLEOTIDE SEQUENCE</scope>
    <source>
        <strain evidence="3">KCTC 52305</strain>
    </source>
</reference>
<dbReference type="NCBIfam" id="TIGR01555">
    <property type="entry name" value="phge_rel_HI1409"/>
    <property type="match status" value="1"/>
</dbReference>
<evidence type="ECO:0000259" key="2">
    <source>
        <dbReference type="Pfam" id="PF06381"/>
    </source>
</evidence>
<gene>
    <name evidence="3" type="ORF">OPKNFCMD_5160</name>
</gene>
<dbReference type="InterPro" id="IPR024459">
    <property type="entry name" value="Acb1-like_N"/>
</dbReference>
<protein>
    <recommendedName>
        <fullName evidence="2">Anti-CBASS protein Acb1-like N-terminal domain-containing protein</fullName>
    </recommendedName>
</protein>
<dbReference type="Pfam" id="PF06381">
    <property type="entry name" value="Phage_portal_3"/>
    <property type="match status" value="1"/>
</dbReference>
<proteinExistence type="predicted"/>
<sequence>MIEPGAAYVEGWHIGAIAEHLEAVTAGQITRLLINVPPGAMKSLMAGVFWPAWEWGPRNRPSLRTVAVSHSHRLALRDNLRTRRLVTSDWYRALWGDRVRLARDQNRKQRFETTATGLREAVAAGSITGSRGDRVVLDDPLSVAGADSERVREAVNRWFLEAVPTRLNDPLRSAIVVIMQRLHERDLAGTILARDLGYEHLMLPMEFEAERACATRIGFRDPRRREGELLFPARFPRAAVERDKAVMGPYAAAGQFQQRPAPREGGLFKRAWFPVVRAAPAACAWVRAWDLAASVPRAGCRPACTVGLKLGRGEDGRLYVADVRRDQLSAGGRRAPDPRHRGRRRPGLPHPPAAGSRPGREGAEPVPRRAPRRLRRPGHARERRQGDPGRARLGPGRGRQPPPRRRGLERRVPGRALRLPERRLPRPGRRPLARLLGAGPARIRPARSPLMWLADRLANLVSGLGGPRDKSTGNLHVHVPRARAELDAAYRDNWLARKVVDIVPFDMLREWRAWQAPPAEVAAIEASEARLRLRGTLLQALRLARLHGGAALLIGDGAPDPAAPLVPEAVGQGGLRYLHVLPRGAIQAGAVERDPLSPWFGEPALYTVSGGQTVHPSRVVRLLGAPLPDAAGDGWGDSVLQALLEAVDQATAAAAHIAAMLPEAKQDVISVPGLSQHLSTEDGTQRLTERFAYAARMKGLFGMLLLEGDGRSPEGERYQQKQIDFSGLPEVARLFLQVAAGAADIPVTRLIGQSPAGLNATGESDIRNYYDHVAARQTVELTPAIARLDALLVRDAVGRHDGAIRYAWRPLAQASAREKAEVGRLKAETAATLAREGLVPPAVLAAGVEGWLSGADLFPGIAPAFARRTA</sequence>
<comment type="caution">
    <text evidence="3">The sequence shown here is derived from an EMBL/GenBank/DDBJ whole genome shotgun (WGS) entry which is preliminary data.</text>
</comment>
<dbReference type="Proteomes" id="UP001055167">
    <property type="component" value="Unassembled WGS sequence"/>
</dbReference>
<dbReference type="InterPro" id="IPR006445">
    <property type="entry name" value="Phage-assoc_HI1409"/>
</dbReference>
<feature type="compositionally biased region" description="Basic and acidic residues" evidence="1">
    <location>
        <begin position="379"/>
        <end position="390"/>
    </location>
</feature>